<evidence type="ECO:0000313" key="4">
    <source>
        <dbReference type="EMBL" id="SHF20779.1"/>
    </source>
</evidence>
<dbReference type="AlphaFoldDB" id="A0A1M4ZRW0"/>
<organism evidence="4 5">
    <name type="scientific">Desulforamulus putei DSM 12395</name>
    <dbReference type="NCBI Taxonomy" id="1121429"/>
    <lineage>
        <taxon>Bacteria</taxon>
        <taxon>Bacillati</taxon>
        <taxon>Bacillota</taxon>
        <taxon>Clostridia</taxon>
        <taxon>Eubacteriales</taxon>
        <taxon>Peptococcaceae</taxon>
        <taxon>Desulforamulus</taxon>
    </lineage>
</organism>
<protein>
    <submittedName>
        <fullName evidence="4">Peptidase propeptide and YPEB domain-containing protein</fullName>
    </submittedName>
</protein>
<dbReference type="PROSITE" id="PS51272">
    <property type="entry name" value="SLH"/>
    <property type="match status" value="1"/>
</dbReference>
<dbReference type="EMBL" id="FQUY01000014">
    <property type="protein sequence ID" value="SHF20779.1"/>
    <property type="molecule type" value="Genomic_DNA"/>
</dbReference>
<feature type="signal peptide" evidence="2">
    <location>
        <begin position="1"/>
        <end position="26"/>
    </location>
</feature>
<sequence length="735" mass="83025">MGKKIVSALVAGCLATGLVFNQPVFAEIVKTSVIPKPPTEIDGDLSKAKFPLDKAIEKAKEVFAIGSDYEGFKSGFNSYDGRAEWHLNWNRETEPRGNISVRIDAITGEIIGMDRWQDMPPGQRYSGLPKYSYEEAGKLAREWAQKIMPNYFSQTRLVPNQEQQFFGYGDRGPAEYYYNFARVVNGVTFPEHNIYVRVNGDTGELMGINLNWDNKLNFPSAAGKISAAQAEKVFGENVELVYFRPPGPKATPVKLVYRVKMGAGLLIDALTGKVIDDHEYYYYERGGMGGDMAMEKPVKQDLTPAEQAEVDKLKNLLSAEKALEQVKKVIHIPSDLKQSESRLSYDYQYPEQKQWNFYWSSEKESSYQSISASVDAVTGELVSFNKWQKGYEESAGKQPRFTKEQAQKAAEDFIKKQQSRRFAEIKPDHSWGDNYSAKGIPGIYRFSYVRLVNNIPFGNNGFDVEVNAYTGEVTGYRMAWWNLNFPKPAALLDKEKAVSAFLADGGLALDYIRIYREKNDSRVSLVYRLKDRPSYMIDAQTGKYLNWNGEPIPPRKTDTFTDIAGHPAENDIKQLARANIVKSVDGKFYPDRNITKLEVLEMLVASRGWYMEPPYRMLQDGKEQAEQRKRLINAALSLGIIAADETKDLDKELTRLEMARLMINTLDYDGAARIAGIYTLKTKDANLIPQDMKGYAALSLGLGLQSDNKGFYAPHEKVTRGFAAMSVVRMLKVQK</sequence>
<accession>A0A1M4ZRW0</accession>
<dbReference type="InterPro" id="IPR001119">
    <property type="entry name" value="SLH_dom"/>
</dbReference>
<keyword evidence="2" id="KW-0732">Signal</keyword>
<dbReference type="Pfam" id="PF00395">
    <property type="entry name" value="SLH"/>
    <property type="match status" value="1"/>
</dbReference>
<keyword evidence="5" id="KW-1185">Reference proteome</keyword>
<gene>
    <name evidence="4" type="ORF">SAMN02745133_02082</name>
</gene>
<dbReference type="STRING" id="1121429.SAMN02745133_02082"/>
<dbReference type="RefSeq" id="WP_073239320.1">
    <property type="nucleotide sequence ID" value="NZ_FQUY01000014.1"/>
</dbReference>
<evidence type="ECO:0000259" key="3">
    <source>
        <dbReference type="PROSITE" id="PS51272"/>
    </source>
</evidence>
<feature type="domain" description="SLH" evidence="3">
    <location>
        <begin position="555"/>
        <end position="617"/>
    </location>
</feature>
<reference evidence="5" key="1">
    <citation type="submission" date="2016-11" db="EMBL/GenBank/DDBJ databases">
        <authorList>
            <person name="Varghese N."/>
            <person name="Submissions S."/>
        </authorList>
    </citation>
    <scope>NUCLEOTIDE SEQUENCE [LARGE SCALE GENOMIC DNA]</scope>
    <source>
        <strain evidence="5">DSM 12395</strain>
    </source>
</reference>
<evidence type="ECO:0000313" key="5">
    <source>
        <dbReference type="Proteomes" id="UP000184148"/>
    </source>
</evidence>
<dbReference type="Proteomes" id="UP000184148">
    <property type="component" value="Unassembled WGS sequence"/>
</dbReference>
<keyword evidence="1" id="KW-0677">Repeat</keyword>
<evidence type="ECO:0000256" key="2">
    <source>
        <dbReference type="SAM" id="SignalP"/>
    </source>
</evidence>
<proteinExistence type="predicted"/>
<dbReference type="InterPro" id="IPR032599">
    <property type="entry name" value="YcdB/YcdC_rep_domain"/>
</dbReference>
<dbReference type="OrthoDB" id="2473368at2"/>
<name>A0A1M4ZRW0_9FIRM</name>
<evidence type="ECO:0000256" key="1">
    <source>
        <dbReference type="ARBA" id="ARBA00022737"/>
    </source>
</evidence>
<feature type="chain" id="PRO_5011957112" evidence="2">
    <location>
        <begin position="27"/>
        <end position="735"/>
    </location>
</feature>
<dbReference type="Pfam" id="PF16244">
    <property type="entry name" value="DUF4901"/>
    <property type="match status" value="2"/>
</dbReference>